<feature type="compositionally biased region" description="Low complexity" evidence="1">
    <location>
        <begin position="310"/>
        <end position="326"/>
    </location>
</feature>
<feature type="region of interest" description="Disordered" evidence="1">
    <location>
        <begin position="1"/>
        <end position="80"/>
    </location>
</feature>
<comment type="caution">
    <text evidence="3">The sequence shown here is derived from an EMBL/GenBank/DDBJ whole genome shotgun (WGS) entry which is preliminary data.</text>
</comment>
<accession>A0ABR2M8X0</accession>
<evidence type="ECO:0000313" key="4">
    <source>
        <dbReference type="Proteomes" id="UP001412067"/>
    </source>
</evidence>
<organism evidence="3 4">
    <name type="scientific">Platanthera guangdongensis</name>
    <dbReference type="NCBI Taxonomy" id="2320717"/>
    <lineage>
        <taxon>Eukaryota</taxon>
        <taxon>Viridiplantae</taxon>
        <taxon>Streptophyta</taxon>
        <taxon>Embryophyta</taxon>
        <taxon>Tracheophyta</taxon>
        <taxon>Spermatophyta</taxon>
        <taxon>Magnoliopsida</taxon>
        <taxon>Liliopsida</taxon>
        <taxon>Asparagales</taxon>
        <taxon>Orchidaceae</taxon>
        <taxon>Orchidoideae</taxon>
        <taxon>Orchideae</taxon>
        <taxon>Orchidinae</taxon>
        <taxon>Platanthera</taxon>
    </lineage>
</organism>
<feature type="domain" description="DUF1421" evidence="2">
    <location>
        <begin position="457"/>
        <end position="501"/>
    </location>
</feature>
<dbReference type="Proteomes" id="UP001412067">
    <property type="component" value="Unassembled WGS sequence"/>
</dbReference>
<feature type="compositionally biased region" description="Low complexity" evidence="1">
    <location>
        <begin position="15"/>
        <end position="24"/>
    </location>
</feature>
<feature type="compositionally biased region" description="Basic and acidic residues" evidence="1">
    <location>
        <begin position="39"/>
        <end position="54"/>
    </location>
</feature>
<dbReference type="PANTHER" id="PTHR31805:SF14">
    <property type="entry name" value="RECEPTOR-LIKE KINASE, PUTATIVE (DUF1421)-RELATED"/>
    <property type="match status" value="1"/>
</dbReference>
<dbReference type="Pfam" id="PF07223">
    <property type="entry name" value="DUF1421"/>
    <property type="match status" value="1"/>
</dbReference>
<reference evidence="3 4" key="1">
    <citation type="journal article" date="2022" name="Nat. Plants">
        <title>Genomes of leafy and leafless Platanthera orchids illuminate the evolution of mycoheterotrophy.</title>
        <authorList>
            <person name="Li M.H."/>
            <person name="Liu K.W."/>
            <person name="Li Z."/>
            <person name="Lu H.C."/>
            <person name="Ye Q.L."/>
            <person name="Zhang D."/>
            <person name="Wang J.Y."/>
            <person name="Li Y.F."/>
            <person name="Zhong Z.M."/>
            <person name="Liu X."/>
            <person name="Yu X."/>
            <person name="Liu D.K."/>
            <person name="Tu X.D."/>
            <person name="Liu B."/>
            <person name="Hao Y."/>
            <person name="Liao X.Y."/>
            <person name="Jiang Y.T."/>
            <person name="Sun W.H."/>
            <person name="Chen J."/>
            <person name="Chen Y.Q."/>
            <person name="Ai Y."/>
            <person name="Zhai J.W."/>
            <person name="Wu S.S."/>
            <person name="Zhou Z."/>
            <person name="Hsiao Y.Y."/>
            <person name="Wu W.L."/>
            <person name="Chen Y.Y."/>
            <person name="Lin Y.F."/>
            <person name="Hsu J.L."/>
            <person name="Li C.Y."/>
            <person name="Wang Z.W."/>
            <person name="Zhao X."/>
            <person name="Zhong W.Y."/>
            <person name="Ma X.K."/>
            <person name="Ma L."/>
            <person name="Huang J."/>
            <person name="Chen G.Z."/>
            <person name="Huang M.Z."/>
            <person name="Huang L."/>
            <person name="Peng D.H."/>
            <person name="Luo Y.B."/>
            <person name="Zou S.Q."/>
            <person name="Chen S.P."/>
            <person name="Lan S."/>
            <person name="Tsai W.C."/>
            <person name="Van de Peer Y."/>
            <person name="Liu Z.J."/>
        </authorList>
    </citation>
    <scope>NUCLEOTIDE SEQUENCE [LARGE SCALE GENOMIC DNA]</scope>
    <source>
        <strain evidence="3">Lor288</strain>
    </source>
</reference>
<evidence type="ECO:0000313" key="3">
    <source>
        <dbReference type="EMBL" id="KAK8960049.1"/>
    </source>
</evidence>
<feature type="compositionally biased region" description="Pro residues" evidence="1">
    <location>
        <begin position="242"/>
        <end position="258"/>
    </location>
</feature>
<feature type="compositionally biased region" description="Low complexity" evidence="1">
    <location>
        <begin position="214"/>
        <end position="241"/>
    </location>
</feature>
<dbReference type="EMBL" id="JBBWWR010000011">
    <property type="protein sequence ID" value="KAK8960049.1"/>
    <property type="molecule type" value="Genomic_DNA"/>
</dbReference>
<evidence type="ECO:0000256" key="1">
    <source>
        <dbReference type="SAM" id="MobiDB-lite"/>
    </source>
</evidence>
<evidence type="ECO:0000259" key="2">
    <source>
        <dbReference type="Pfam" id="PF07223"/>
    </source>
</evidence>
<feature type="compositionally biased region" description="Pro residues" evidence="1">
    <location>
        <begin position="357"/>
        <end position="367"/>
    </location>
</feature>
<dbReference type="InterPro" id="IPR010820">
    <property type="entry name" value="DUF1421"/>
</dbReference>
<gene>
    <name evidence="3" type="ORF">KSP40_PGU007026</name>
</gene>
<proteinExistence type="predicted"/>
<protein>
    <recommendedName>
        <fullName evidence="2">DUF1421 domain-containing protein</fullName>
    </recommendedName>
</protein>
<name>A0ABR2M8X0_9ASPA</name>
<dbReference type="PANTHER" id="PTHR31805">
    <property type="entry name" value="RECEPTOR-LIKE KINASE, PUTATIVE (DUF1421)-RELATED"/>
    <property type="match status" value="1"/>
</dbReference>
<sequence>MNSSTFMDKQIMGLSGSPAGARGISAGGGGELFNPVNSQEDRRENSGVLKREEILPNYDFQPIRPAPSPPTGSADDAGGLTRFSSGPLYGLESTLGPDIKLAHHYGASVDDVENTVKKYTDILLHALEGMSSRLSQLESRTCILENSVDDLKVSNGNNYGSTDGKLRQLENILREVQTGVQVLRDRQEIAEAHLELTKLHLSSKKDHNQSETLQAPTDPQQNQQYQQPIQQTPQLPPIFSSMPPPPPNAPPPPPPPPLSQHNQSPPYIPQLPAQPQMPSIPPPVDHSYSKPPHQVIPQYTLGQSHEPTHQLPQYQMPQPQYQSPSQVIPHYSQPIQPEDPNSYVPPSQSYPPNMRQPSPPSQPPAGPPLHQYYGANNPNMPIPSSYGGPAAGFSEPYAYGGSPSHYNTKPSPFSSALPTSGGSGNYQRLPTAKILPQAAPAGTSSSGGGSTGNRVPVDDVVDKVSTMGFSREQVRATVRKLTENGQSVDLNVVLDKLMNGGEAGNQSAKGWFGR</sequence>
<keyword evidence="4" id="KW-1185">Reference proteome</keyword>
<feature type="region of interest" description="Disordered" evidence="1">
    <location>
        <begin position="201"/>
        <end position="377"/>
    </location>
</feature>